<evidence type="ECO:0000313" key="1">
    <source>
        <dbReference type="EMBL" id="KAK9234459.1"/>
    </source>
</evidence>
<sequence>MDEICVPLPSTPVSQLAHNAVVQAPLTRRGHGPGLFIIIPKVYSKISSEETLDPHPLQKWAEEGFAVVRVSFSTDPLDSNCWNIGQALELGITALKSLPECDDKDRFAILIYGSKSDFPPTFSDGLRAAIETNHNIVAYVSYDEWKIGSKPGMLHLASRDALEKTDSLTPYTYPGALSSGFVLPGHVDFKPSLASLAHTRTITFLKKYLQGPFFDLEAIWDEHTYFEFENRSVPRTMSTMVREPYVNHIPTLAGGVGRSKLAQFYQDHFVYNNPDDTALELVSRTVGVDRVIDEFIFSFTHTKEIDWLIPGIPPTNKHLRIPFTAIVNIRGDRLYHEHISWDQATVLVQLGLMPEYLPFPYPLPGGKLPAPGKRFEYRVPAAGVETARKLEDESSIPSNKMFGFQIREVDDDDV</sequence>
<comment type="caution">
    <text evidence="1">The sequence shown here is derived from an EMBL/GenBank/DDBJ whole genome shotgun (WGS) entry which is preliminary data.</text>
</comment>
<keyword evidence="2" id="KW-1185">Reference proteome</keyword>
<reference evidence="2" key="1">
    <citation type="journal article" date="2024" name="Front. Bioeng. Biotechnol.">
        <title>Genome-scale model development and genomic sequencing of the oleaginous clade Lipomyces.</title>
        <authorList>
            <person name="Czajka J.J."/>
            <person name="Han Y."/>
            <person name="Kim J."/>
            <person name="Mondo S.J."/>
            <person name="Hofstad B.A."/>
            <person name="Robles A."/>
            <person name="Haridas S."/>
            <person name="Riley R."/>
            <person name="LaButti K."/>
            <person name="Pangilinan J."/>
            <person name="Andreopoulos W."/>
            <person name="Lipzen A."/>
            <person name="Yan J."/>
            <person name="Wang M."/>
            <person name="Ng V."/>
            <person name="Grigoriev I.V."/>
            <person name="Spatafora J.W."/>
            <person name="Magnuson J.K."/>
            <person name="Baker S.E."/>
            <person name="Pomraning K.R."/>
        </authorList>
    </citation>
    <scope>NUCLEOTIDE SEQUENCE [LARGE SCALE GENOMIC DNA]</scope>
    <source>
        <strain evidence="2">CBS 7786</strain>
    </source>
</reference>
<accession>A0ACC3SST7</accession>
<name>A0ACC3SST7_LIPKO</name>
<proteinExistence type="predicted"/>
<dbReference type="EMBL" id="MU971474">
    <property type="protein sequence ID" value="KAK9234459.1"/>
    <property type="molecule type" value="Genomic_DNA"/>
</dbReference>
<protein>
    <submittedName>
        <fullName evidence="1">Uncharacterized protein</fullName>
    </submittedName>
</protein>
<gene>
    <name evidence="1" type="ORF">V1525DRAFT_58577</name>
</gene>
<organism evidence="1 2">
    <name type="scientific">Lipomyces kononenkoae</name>
    <name type="common">Yeast</name>
    <dbReference type="NCBI Taxonomy" id="34357"/>
    <lineage>
        <taxon>Eukaryota</taxon>
        <taxon>Fungi</taxon>
        <taxon>Dikarya</taxon>
        <taxon>Ascomycota</taxon>
        <taxon>Saccharomycotina</taxon>
        <taxon>Lipomycetes</taxon>
        <taxon>Lipomycetales</taxon>
        <taxon>Lipomycetaceae</taxon>
        <taxon>Lipomyces</taxon>
    </lineage>
</organism>
<evidence type="ECO:0000313" key="2">
    <source>
        <dbReference type="Proteomes" id="UP001433508"/>
    </source>
</evidence>
<dbReference type="Proteomes" id="UP001433508">
    <property type="component" value="Unassembled WGS sequence"/>
</dbReference>